<dbReference type="Proteomes" id="UP000235387">
    <property type="component" value="Unassembled WGS sequence"/>
</dbReference>
<dbReference type="EMBL" id="MDAL01000055">
    <property type="protein sequence ID" value="PMN88572.1"/>
    <property type="molecule type" value="Genomic_DNA"/>
</dbReference>
<evidence type="ECO:0000313" key="2">
    <source>
        <dbReference type="Proteomes" id="UP000235387"/>
    </source>
</evidence>
<sequence length="95" mass="10871">MYVTKIFGADVCRDGGSYSLSFESSDSEWYEFFVQVKGVESNEYFEPVIYKNGFDSGELVEQLNWSNAGKFLASLKYDNARFYELVTLVENRGST</sequence>
<accession>A0A2N7L524</accession>
<protein>
    <submittedName>
        <fullName evidence="1">Uncharacterized protein</fullName>
    </submittedName>
</protein>
<name>A0A2N7L524_9GAMM</name>
<gene>
    <name evidence="1" type="ORF">BCT23_23995</name>
</gene>
<organism evidence="1 2">
    <name type="scientific">Enterovibrio norvegicus</name>
    <dbReference type="NCBI Taxonomy" id="188144"/>
    <lineage>
        <taxon>Bacteria</taxon>
        <taxon>Pseudomonadati</taxon>
        <taxon>Pseudomonadota</taxon>
        <taxon>Gammaproteobacteria</taxon>
        <taxon>Vibrionales</taxon>
        <taxon>Vibrionaceae</taxon>
        <taxon>Enterovibrio</taxon>
    </lineage>
</organism>
<comment type="caution">
    <text evidence="1">The sequence shown here is derived from an EMBL/GenBank/DDBJ whole genome shotgun (WGS) entry which is preliminary data.</text>
</comment>
<dbReference type="RefSeq" id="WP_102319319.1">
    <property type="nucleotide sequence ID" value="NZ_MCYQ01000046.1"/>
</dbReference>
<dbReference type="AlphaFoldDB" id="A0A2N7L524"/>
<reference evidence="2" key="1">
    <citation type="submission" date="2016-07" db="EMBL/GenBank/DDBJ databases">
        <title>Nontailed viruses are major unrecognized killers of bacteria in the ocean.</title>
        <authorList>
            <person name="Kauffman K."/>
            <person name="Hussain F."/>
            <person name="Yang J."/>
            <person name="Arevalo P."/>
            <person name="Brown J."/>
            <person name="Cutler M."/>
            <person name="Kelly L."/>
            <person name="Polz M.F."/>
        </authorList>
    </citation>
    <scope>NUCLEOTIDE SEQUENCE [LARGE SCALE GENOMIC DNA]</scope>
    <source>
        <strain evidence="2">10N.261.45.A10</strain>
    </source>
</reference>
<proteinExistence type="predicted"/>
<evidence type="ECO:0000313" key="1">
    <source>
        <dbReference type="EMBL" id="PMN88572.1"/>
    </source>
</evidence>